<keyword evidence="2" id="KW-1185">Reference proteome</keyword>
<protein>
    <submittedName>
        <fullName evidence="1">Uncharacterized protein</fullName>
    </submittedName>
</protein>
<organism evidence="1 2">
    <name type="scientific">Populus alba x Populus x berolinensis</name>
    <dbReference type="NCBI Taxonomy" id="444605"/>
    <lineage>
        <taxon>Eukaryota</taxon>
        <taxon>Viridiplantae</taxon>
        <taxon>Streptophyta</taxon>
        <taxon>Embryophyta</taxon>
        <taxon>Tracheophyta</taxon>
        <taxon>Spermatophyta</taxon>
        <taxon>Magnoliopsida</taxon>
        <taxon>eudicotyledons</taxon>
        <taxon>Gunneridae</taxon>
        <taxon>Pentapetalae</taxon>
        <taxon>rosids</taxon>
        <taxon>fabids</taxon>
        <taxon>Malpighiales</taxon>
        <taxon>Salicaceae</taxon>
        <taxon>Saliceae</taxon>
        <taxon>Populus</taxon>
    </lineage>
</organism>
<evidence type="ECO:0000313" key="1">
    <source>
        <dbReference type="EMBL" id="KAJ7009315.1"/>
    </source>
</evidence>
<name>A0AAD6RHU5_9ROSI</name>
<gene>
    <name evidence="1" type="ORF">NC653_000084</name>
</gene>
<reference evidence="1 2" key="1">
    <citation type="journal article" date="2023" name="Mol. Ecol. Resour.">
        <title>Chromosome-level genome assembly of a triploid poplar Populus alba 'Berolinensis'.</title>
        <authorList>
            <person name="Chen S."/>
            <person name="Yu Y."/>
            <person name="Wang X."/>
            <person name="Wang S."/>
            <person name="Zhang T."/>
            <person name="Zhou Y."/>
            <person name="He R."/>
            <person name="Meng N."/>
            <person name="Wang Y."/>
            <person name="Liu W."/>
            <person name="Liu Z."/>
            <person name="Liu J."/>
            <person name="Guo Q."/>
            <person name="Huang H."/>
            <person name="Sederoff R.R."/>
            <person name="Wang G."/>
            <person name="Qu G."/>
            <person name="Chen S."/>
        </authorList>
    </citation>
    <scope>NUCLEOTIDE SEQUENCE [LARGE SCALE GENOMIC DNA]</scope>
    <source>
        <strain evidence="1">SC-2020</strain>
    </source>
</reference>
<accession>A0AAD6RHU5</accession>
<evidence type="ECO:0000313" key="2">
    <source>
        <dbReference type="Proteomes" id="UP001164929"/>
    </source>
</evidence>
<dbReference type="EMBL" id="JAQIZT010000001">
    <property type="protein sequence ID" value="KAJ7009315.1"/>
    <property type="molecule type" value="Genomic_DNA"/>
</dbReference>
<dbReference type="AlphaFoldDB" id="A0AAD6RHU5"/>
<comment type="caution">
    <text evidence="1">The sequence shown here is derived from an EMBL/GenBank/DDBJ whole genome shotgun (WGS) entry which is preliminary data.</text>
</comment>
<proteinExistence type="predicted"/>
<sequence>MVGSEVVQVVGLMVELEVHEEWKDLGDDGGPGDGASDFEYPLGIQNPTVLAVIIIADLMAAGLQSGCADLSKAATPLT</sequence>
<dbReference type="Proteomes" id="UP001164929">
    <property type="component" value="Chromosome 1"/>
</dbReference>